<dbReference type="Proteomes" id="UP000001654">
    <property type="component" value="Chromosome"/>
</dbReference>
<dbReference type="STRING" id="655815.ZPR_1727"/>
<gene>
    <name evidence="1" type="ordered locus">ZPR_1727</name>
</gene>
<dbReference type="KEGG" id="zpr:ZPR_1727"/>
<accession>D5BLU5</accession>
<protein>
    <submittedName>
        <fullName evidence="1">Uncharacterized protein</fullName>
    </submittedName>
</protein>
<organism evidence="1 2">
    <name type="scientific">Zunongwangia profunda (strain DSM 18752 / CCTCC AB 206139 / SM-A87)</name>
    <name type="common">Wangia profunda</name>
    <dbReference type="NCBI Taxonomy" id="655815"/>
    <lineage>
        <taxon>Bacteria</taxon>
        <taxon>Pseudomonadati</taxon>
        <taxon>Bacteroidota</taxon>
        <taxon>Flavobacteriia</taxon>
        <taxon>Flavobacteriales</taxon>
        <taxon>Flavobacteriaceae</taxon>
        <taxon>Zunongwangia</taxon>
    </lineage>
</organism>
<dbReference type="EMBL" id="CP001650">
    <property type="protein sequence ID" value="ADF52061.1"/>
    <property type="molecule type" value="Genomic_DNA"/>
</dbReference>
<evidence type="ECO:0000313" key="1">
    <source>
        <dbReference type="EMBL" id="ADF52061.1"/>
    </source>
</evidence>
<proteinExistence type="predicted"/>
<name>D5BLU5_ZUNPS</name>
<keyword evidence="2" id="KW-1185">Reference proteome</keyword>
<evidence type="ECO:0000313" key="2">
    <source>
        <dbReference type="Proteomes" id="UP000001654"/>
    </source>
</evidence>
<sequence>MITEILDPEKVKESNLEIGDVIFKVNAKSIAEIIDEFSQ</sequence>
<reference evidence="1 2" key="1">
    <citation type="journal article" date="2010" name="BMC Genomics">
        <title>The complete genome of Zunongwangia profunda SM-A87 reveals its adaptation to the deep-sea environment and ecological role in sedimentary organic nitrogen degradation.</title>
        <authorList>
            <person name="Qin Q.L."/>
            <person name="Zhang X.Y."/>
            <person name="Wang X.M."/>
            <person name="Liu G.M."/>
            <person name="Chen X.L."/>
            <person name="Xie B.B."/>
            <person name="Dang H.Y."/>
            <person name="Zhou B.C."/>
            <person name="Yu J."/>
            <person name="Zhang Y.Z."/>
        </authorList>
    </citation>
    <scope>NUCLEOTIDE SEQUENCE [LARGE SCALE GENOMIC DNA]</scope>
    <source>
        <strain evidence="2">DSM 18752 / CCTCC AB 206139 / SM-A87</strain>
    </source>
</reference>
<dbReference type="HOGENOM" id="CLU_3319756_0_0_10"/>
<dbReference type="AlphaFoldDB" id="D5BLU5"/>